<dbReference type="InterPro" id="IPR042242">
    <property type="entry name" value="RecO_C"/>
</dbReference>
<accession>A0A847ESV3</accession>
<evidence type="ECO:0000256" key="1">
    <source>
        <dbReference type="ARBA" id="ARBA00007452"/>
    </source>
</evidence>
<sequence>MARDTVIVLKSINYSEADRVLTVFGKYTGKFTLFAKGIRKINSKNRGNIQTLNVCDISFYEGKGLPLLTESQLIYSPDTDILKNRIEDIKRVLDILGKILQENDPNQKVFNMLESLCKKNFDIESVNRFRLIFLKEMGYLGDFSLCSVCESKSDLEYIDLISFALLCKNCYSKTGNGYRLGDNIYIEKKFTQALDVYIKRIIEEI</sequence>
<organism evidence="9 10">
    <name type="scientific">Candidatus Dojkabacteria bacterium</name>
    <dbReference type="NCBI Taxonomy" id="2099670"/>
    <lineage>
        <taxon>Bacteria</taxon>
        <taxon>Candidatus Dojkabacteria</taxon>
    </lineage>
</organism>
<evidence type="ECO:0000256" key="6">
    <source>
        <dbReference type="ARBA" id="ARBA00033409"/>
    </source>
</evidence>
<dbReference type="Pfam" id="PF11967">
    <property type="entry name" value="RecO_N"/>
    <property type="match status" value="1"/>
</dbReference>
<dbReference type="GO" id="GO:0006302">
    <property type="term" value="P:double-strand break repair"/>
    <property type="evidence" value="ECO:0007669"/>
    <property type="project" value="TreeGrafter"/>
</dbReference>
<proteinExistence type="inferred from homology"/>
<evidence type="ECO:0000256" key="7">
    <source>
        <dbReference type="HAMAP-Rule" id="MF_00201"/>
    </source>
</evidence>
<evidence type="ECO:0000256" key="5">
    <source>
        <dbReference type="ARBA" id="ARBA00023204"/>
    </source>
</evidence>
<gene>
    <name evidence="7 9" type="primary">recO</name>
    <name evidence="9" type="ORF">GX618_01210</name>
</gene>
<dbReference type="PANTHER" id="PTHR33991:SF1">
    <property type="entry name" value="DNA REPAIR PROTEIN RECO"/>
    <property type="match status" value="1"/>
</dbReference>
<dbReference type="SUPFAM" id="SSF57863">
    <property type="entry name" value="ArfGap/RecO-like zinc finger"/>
    <property type="match status" value="1"/>
</dbReference>
<dbReference type="EMBL" id="JAAZAL010000039">
    <property type="protein sequence ID" value="NLE30877.1"/>
    <property type="molecule type" value="Genomic_DNA"/>
</dbReference>
<dbReference type="InterPro" id="IPR012340">
    <property type="entry name" value="NA-bd_OB-fold"/>
</dbReference>
<dbReference type="NCBIfam" id="TIGR00613">
    <property type="entry name" value="reco"/>
    <property type="match status" value="1"/>
</dbReference>
<feature type="domain" description="DNA replication/recombination mediator RecO N-terminal" evidence="8">
    <location>
        <begin position="3"/>
        <end position="76"/>
    </location>
</feature>
<keyword evidence="5 7" id="KW-0234">DNA repair</keyword>
<keyword evidence="3 7" id="KW-0227">DNA damage</keyword>
<protein>
    <recommendedName>
        <fullName evidence="2 7">DNA repair protein RecO</fullName>
    </recommendedName>
    <alternativeName>
        <fullName evidence="6 7">Recombination protein O</fullName>
    </alternativeName>
</protein>
<dbReference type="SUPFAM" id="SSF50249">
    <property type="entry name" value="Nucleic acid-binding proteins"/>
    <property type="match status" value="1"/>
</dbReference>
<comment type="function">
    <text evidence="7">Involved in DNA repair and RecF pathway recombination.</text>
</comment>
<dbReference type="AlphaFoldDB" id="A0A847ESV3"/>
<dbReference type="InterPro" id="IPR003717">
    <property type="entry name" value="RecO"/>
</dbReference>
<comment type="caution">
    <text evidence="9">The sequence shown here is derived from an EMBL/GenBank/DDBJ whole genome shotgun (WGS) entry which is preliminary data.</text>
</comment>
<name>A0A847ESV3_9BACT</name>
<evidence type="ECO:0000256" key="2">
    <source>
        <dbReference type="ARBA" id="ARBA00021310"/>
    </source>
</evidence>
<evidence type="ECO:0000256" key="3">
    <source>
        <dbReference type="ARBA" id="ARBA00022763"/>
    </source>
</evidence>
<dbReference type="Proteomes" id="UP000554004">
    <property type="component" value="Unassembled WGS sequence"/>
</dbReference>
<keyword evidence="4 7" id="KW-0233">DNA recombination</keyword>
<dbReference type="PANTHER" id="PTHR33991">
    <property type="entry name" value="DNA REPAIR PROTEIN RECO"/>
    <property type="match status" value="1"/>
</dbReference>
<dbReference type="Gene3D" id="1.20.1440.120">
    <property type="entry name" value="Recombination protein O, C-terminal domain"/>
    <property type="match status" value="1"/>
</dbReference>
<dbReference type="HAMAP" id="MF_00201">
    <property type="entry name" value="RecO"/>
    <property type="match status" value="1"/>
</dbReference>
<evidence type="ECO:0000313" key="9">
    <source>
        <dbReference type="EMBL" id="NLE30877.1"/>
    </source>
</evidence>
<evidence type="ECO:0000313" key="10">
    <source>
        <dbReference type="Proteomes" id="UP000554004"/>
    </source>
</evidence>
<comment type="similarity">
    <text evidence="1 7">Belongs to the RecO family.</text>
</comment>
<reference evidence="9 10" key="1">
    <citation type="journal article" date="2020" name="Biotechnol. Biofuels">
        <title>New insights from the biogas microbiome by comprehensive genome-resolved metagenomics of nearly 1600 species originating from multiple anaerobic digesters.</title>
        <authorList>
            <person name="Campanaro S."/>
            <person name="Treu L."/>
            <person name="Rodriguez-R L.M."/>
            <person name="Kovalovszki A."/>
            <person name="Ziels R.M."/>
            <person name="Maus I."/>
            <person name="Zhu X."/>
            <person name="Kougias P.G."/>
            <person name="Basile A."/>
            <person name="Luo G."/>
            <person name="Schluter A."/>
            <person name="Konstantinidis K.T."/>
            <person name="Angelidaki I."/>
        </authorList>
    </citation>
    <scope>NUCLEOTIDE SEQUENCE [LARGE SCALE GENOMIC DNA]</scope>
    <source>
        <strain evidence="9">AS06rmzACSIP_421</strain>
    </source>
</reference>
<evidence type="ECO:0000259" key="8">
    <source>
        <dbReference type="Pfam" id="PF11967"/>
    </source>
</evidence>
<dbReference type="GO" id="GO:0043590">
    <property type="term" value="C:bacterial nucleoid"/>
    <property type="evidence" value="ECO:0007669"/>
    <property type="project" value="TreeGrafter"/>
</dbReference>
<dbReference type="Pfam" id="PF02565">
    <property type="entry name" value="RecO_C"/>
    <property type="match status" value="1"/>
</dbReference>
<dbReference type="InterPro" id="IPR022572">
    <property type="entry name" value="DNA_rep/recomb_RecO_N"/>
</dbReference>
<dbReference type="Gene3D" id="2.40.50.140">
    <property type="entry name" value="Nucleic acid-binding proteins"/>
    <property type="match status" value="1"/>
</dbReference>
<dbReference type="GO" id="GO:0006310">
    <property type="term" value="P:DNA recombination"/>
    <property type="evidence" value="ECO:0007669"/>
    <property type="project" value="UniProtKB-UniRule"/>
</dbReference>
<dbReference type="InterPro" id="IPR037278">
    <property type="entry name" value="ARFGAP/RecO"/>
</dbReference>
<evidence type="ECO:0000256" key="4">
    <source>
        <dbReference type="ARBA" id="ARBA00023172"/>
    </source>
</evidence>